<dbReference type="AlphaFoldDB" id="C8W6I7"/>
<keyword evidence="2" id="KW-1185">Reference proteome</keyword>
<evidence type="ECO:0000313" key="1">
    <source>
        <dbReference type="EMBL" id="ACV62276.1"/>
    </source>
</evidence>
<organism evidence="1 2">
    <name type="scientific">Desulfofarcimen acetoxidans (strain ATCC 49208 / DSM 771 / KCTC 5769 / VKM B-1644 / 5575)</name>
    <name type="common">Desulfotomaculum acetoxidans</name>
    <dbReference type="NCBI Taxonomy" id="485916"/>
    <lineage>
        <taxon>Bacteria</taxon>
        <taxon>Bacillati</taxon>
        <taxon>Bacillota</taxon>
        <taxon>Clostridia</taxon>
        <taxon>Eubacteriales</taxon>
        <taxon>Peptococcaceae</taxon>
        <taxon>Desulfofarcimen</taxon>
    </lineage>
</organism>
<dbReference type="Proteomes" id="UP000002217">
    <property type="component" value="Chromosome"/>
</dbReference>
<protein>
    <submittedName>
        <fullName evidence="1">Uncharacterized protein</fullName>
    </submittedName>
</protein>
<dbReference type="STRING" id="485916.Dtox_1400"/>
<proteinExistence type="predicted"/>
<reference evidence="1 2" key="1">
    <citation type="journal article" date="2009" name="Stand. Genomic Sci.">
        <title>Complete genome sequence of Desulfotomaculum acetoxidans type strain (5575).</title>
        <authorList>
            <person name="Spring S."/>
            <person name="Lapidus A."/>
            <person name="Schroder M."/>
            <person name="Gleim D."/>
            <person name="Sims D."/>
            <person name="Meincke L."/>
            <person name="Glavina Del Rio T."/>
            <person name="Tice H."/>
            <person name="Copeland A."/>
            <person name="Cheng J.F."/>
            <person name="Lucas S."/>
            <person name="Chen F."/>
            <person name="Nolan M."/>
            <person name="Bruce D."/>
            <person name="Goodwin L."/>
            <person name="Pitluck S."/>
            <person name="Ivanova N."/>
            <person name="Mavromatis K."/>
            <person name="Mikhailova N."/>
            <person name="Pati A."/>
            <person name="Chen A."/>
            <person name="Palaniappan K."/>
            <person name="Land M."/>
            <person name="Hauser L."/>
            <person name="Chang Y.J."/>
            <person name="Jeffries C.D."/>
            <person name="Chain P."/>
            <person name="Saunders E."/>
            <person name="Brettin T."/>
            <person name="Detter J.C."/>
            <person name="Goker M."/>
            <person name="Bristow J."/>
            <person name="Eisen J.A."/>
            <person name="Markowitz V."/>
            <person name="Hugenholtz P."/>
            <person name="Kyrpides N.C."/>
            <person name="Klenk H.P."/>
            <person name="Han C."/>
        </authorList>
    </citation>
    <scope>NUCLEOTIDE SEQUENCE [LARGE SCALE GENOMIC DNA]</scope>
    <source>
        <strain evidence="2">ATCC 49208 / DSM 771 / VKM B-1644</strain>
    </source>
</reference>
<dbReference type="EMBL" id="CP001720">
    <property type="protein sequence ID" value="ACV62276.1"/>
    <property type="molecule type" value="Genomic_DNA"/>
</dbReference>
<dbReference type="Gene3D" id="3.10.450.50">
    <property type="match status" value="1"/>
</dbReference>
<accession>C8W6I7</accession>
<dbReference type="HOGENOM" id="CLU_150530_0_0_9"/>
<sequence>MQEGNYTQAAQYVSSQTAVEYQTDIPSFLTLMSKGGNPDNISRWTSVKVISEQIDGTKAVVKVKITAKPDGKETTYDSEIPMSKEDDIWKLRLTSRGYVIQ</sequence>
<evidence type="ECO:0000313" key="2">
    <source>
        <dbReference type="Proteomes" id="UP000002217"/>
    </source>
</evidence>
<dbReference type="KEGG" id="dae:Dtox_1400"/>
<gene>
    <name evidence="1" type="ordered locus">Dtox_1400</name>
</gene>
<name>C8W6I7_DESAS</name>